<evidence type="ECO:0000313" key="10">
    <source>
        <dbReference type="EMBL" id="SFD89300.1"/>
    </source>
</evidence>
<dbReference type="SUPFAM" id="SSF47005">
    <property type="entry name" value="Peripheral subunit-binding domain of 2-oxo acid dehydrogenase complex"/>
    <property type="match status" value="1"/>
</dbReference>
<evidence type="ECO:0000259" key="9">
    <source>
        <dbReference type="PROSITE" id="PS51826"/>
    </source>
</evidence>
<keyword evidence="4 6" id="KW-0450">Lipoyl</keyword>
<dbReference type="SUPFAM" id="SSF52777">
    <property type="entry name" value="CoA-dependent acyltransferases"/>
    <property type="match status" value="1"/>
</dbReference>
<sequence>MSEVKLPKISEDHDESSIVLWFKQEGDAVTTGDVLVEVQTEKAVSEIEADTDGILEKILIKRGETANVGDVLCIIRTRFESSMQNEKETGPEASSRKERGQNSSQKAFVRVAPRLRKLAKDLDVDLTQIEGTGRSGKITEDDIKNAAGSQSSNERFGQALEGMRRTIADRMKDSLQNTAQLTETAYADVTALAEKRAAYDTKLSWNTWIIYQTIKALKEHPYMNGTYDNGLLNQSETVNLGVATDTDDGLLVPVIKDAGQYSIEQLHEAINNVAELARSKKLSTEQMSGSTFTITNLGSFGVHFFTPIINPPEIAILGIGKIEDYLFRKQGKIADGKRLPLSLTFDHQVVDGAPAARFLKTLIAYLEAPHIP</sequence>
<dbReference type="PROSITE" id="PS00189">
    <property type="entry name" value="LIPOYL"/>
    <property type="match status" value="1"/>
</dbReference>
<evidence type="ECO:0000259" key="8">
    <source>
        <dbReference type="PROSITE" id="PS50968"/>
    </source>
</evidence>
<dbReference type="Proteomes" id="UP000199474">
    <property type="component" value="Unassembled WGS sequence"/>
</dbReference>
<feature type="compositionally biased region" description="Basic and acidic residues" evidence="7">
    <location>
        <begin position="85"/>
        <end position="100"/>
    </location>
</feature>
<dbReference type="InterPro" id="IPR050743">
    <property type="entry name" value="2-oxoacid_DH_E2_comp"/>
</dbReference>
<dbReference type="PANTHER" id="PTHR43178">
    <property type="entry name" value="DIHYDROLIPOAMIDE ACETYLTRANSFERASE COMPONENT OF PYRUVATE DEHYDROGENASE COMPLEX"/>
    <property type="match status" value="1"/>
</dbReference>
<dbReference type="AlphaFoldDB" id="A0A1I1W8G4"/>
<evidence type="ECO:0000313" key="11">
    <source>
        <dbReference type="Proteomes" id="UP000199474"/>
    </source>
</evidence>
<dbReference type="SUPFAM" id="SSF51230">
    <property type="entry name" value="Single hybrid motif"/>
    <property type="match status" value="1"/>
</dbReference>
<keyword evidence="5 6" id="KW-0012">Acyltransferase</keyword>
<dbReference type="GO" id="GO:0031405">
    <property type="term" value="F:lipoic acid binding"/>
    <property type="evidence" value="ECO:0007669"/>
    <property type="project" value="TreeGrafter"/>
</dbReference>
<dbReference type="Pfam" id="PF00364">
    <property type="entry name" value="Biotin_lipoyl"/>
    <property type="match status" value="1"/>
</dbReference>
<evidence type="ECO:0000256" key="4">
    <source>
        <dbReference type="ARBA" id="ARBA00022823"/>
    </source>
</evidence>
<dbReference type="OrthoDB" id="9805770at2"/>
<dbReference type="STRING" id="640948.SAMN05216238_105173"/>
<keyword evidence="3 6" id="KW-0808">Transferase</keyword>
<comment type="cofactor">
    <cofactor evidence="1 6">
        <name>(R)-lipoate</name>
        <dbReference type="ChEBI" id="CHEBI:83088"/>
    </cofactor>
</comment>
<evidence type="ECO:0000256" key="5">
    <source>
        <dbReference type="ARBA" id="ARBA00023315"/>
    </source>
</evidence>
<dbReference type="InterPro" id="IPR000089">
    <property type="entry name" value="Biotin_lipoyl"/>
</dbReference>
<dbReference type="InterPro" id="IPR011053">
    <property type="entry name" value="Single_hybrid_motif"/>
</dbReference>
<dbReference type="Pfam" id="PF00198">
    <property type="entry name" value="2-oxoacid_dh"/>
    <property type="match status" value="1"/>
</dbReference>
<dbReference type="GO" id="GO:0005737">
    <property type="term" value="C:cytoplasm"/>
    <property type="evidence" value="ECO:0007669"/>
    <property type="project" value="TreeGrafter"/>
</dbReference>
<dbReference type="PANTHER" id="PTHR43178:SF5">
    <property type="entry name" value="LIPOAMIDE ACYLTRANSFERASE COMPONENT OF BRANCHED-CHAIN ALPHA-KETO ACID DEHYDROGENASE COMPLEX, MITOCHONDRIAL"/>
    <property type="match status" value="1"/>
</dbReference>
<evidence type="ECO:0000256" key="1">
    <source>
        <dbReference type="ARBA" id="ARBA00001938"/>
    </source>
</evidence>
<dbReference type="GO" id="GO:0016407">
    <property type="term" value="F:acetyltransferase activity"/>
    <property type="evidence" value="ECO:0007669"/>
    <property type="project" value="TreeGrafter"/>
</dbReference>
<evidence type="ECO:0000256" key="6">
    <source>
        <dbReference type="RuleBase" id="RU003423"/>
    </source>
</evidence>
<evidence type="ECO:0000256" key="3">
    <source>
        <dbReference type="ARBA" id="ARBA00022679"/>
    </source>
</evidence>
<dbReference type="PROSITE" id="PS51826">
    <property type="entry name" value="PSBD"/>
    <property type="match status" value="1"/>
</dbReference>
<dbReference type="InterPro" id="IPR023213">
    <property type="entry name" value="CAT-like_dom_sf"/>
</dbReference>
<dbReference type="EC" id="2.3.1.-" evidence="6"/>
<accession>A0A1I1W8G4</accession>
<dbReference type="CDD" id="cd06849">
    <property type="entry name" value="lipoyl_domain"/>
    <property type="match status" value="1"/>
</dbReference>
<dbReference type="Gene3D" id="3.30.559.10">
    <property type="entry name" value="Chloramphenicol acetyltransferase-like domain"/>
    <property type="match status" value="1"/>
</dbReference>
<dbReference type="EMBL" id="FOMR01000005">
    <property type="protein sequence ID" value="SFD89300.1"/>
    <property type="molecule type" value="Genomic_DNA"/>
</dbReference>
<name>A0A1I1W8G4_9BACI</name>
<dbReference type="RefSeq" id="WP_090084424.1">
    <property type="nucleotide sequence ID" value="NZ_FOMR01000005.1"/>
</dbReference>
<proteinExistence type="inferred from homology"/>
<dbReference type="Gene3D" id="2.40.50.100">
    <property type="match status" value="1"/>
</dbReference>
<feature type="region of interest" description="Disordered" evidence="7">
    <location>
        <begin position="82"/>
        <end position="106"/>
    </location>
</feature>
<dbReference type="InterPro" id="IPR036625">
    <property type="entry name" value="E3-bd_dom_sf"/>
</dbReference>
<comment type="similarity">
    <text evidence="2 6">Belongs to the 2-oxoacid dehydrogenase family.</text>
</comment>
<dbReference type="Gene3D" id="4.10.320.10">
    <property type="entry name" value="E3-binding domain"/>
    <property type="match status" value="1"/>
</dbReference>
<dbReference type="InterPro" id="IPR003016">
    <property type="entry name" value="2-oxoA_DH_lipoyl-BS"/>
</dbReference>
<feature type="domain" description="Lipoyl-binding" evidence="8">
    <location>
        <begin position="1"/>
        <end position="76"/>
    </location>
</feature>
<dbReference type="Pfam" id="PF02817">
    <property type="entry name" value="E3_binding"/>
    <property type="match status" value="1"/>
</dbReference>
<feature type="domain" description="Peripheral subunit-binding (PSBD)" evidence="9">
    <location>
        <begin position="110"/>
        <end position="147"/>
    </location>
</feature>
<dbReference type="PROSITE" id="PS50968">
    <property type="entry name" value="BIOTINYL_LIPOYL"/>
    <property type="match status" value="1"/>
</dbReference>
<gene>
    <name evidence="10" type="ORF">SAMN05216238_105173</name>
</gene>
<evidence type="ECO:0000256" key="2">
    <source>
        <dbReference type="ARBA" id="ARBA00007317"/>
    </source>
</evidence>
<organism evidence="10 11">
    <name type="scientific">Lentibacillus persicus</name>
    <dbReference type="NCBI Taxonomy" id="640948"/>
    <lineage>
        <taxon>Bacteria</taxon>
        <taxon>Bacillati</taxon>
        <taxon>Bacillota</taxon>
        <taxon>Bacilli</taxon>
        <taxon>Bacillales</taxon>
        <taxon>Bacillaceae</taxon>
        <taxon>Lentibacillus</taxon>
    </lineage>
</organism>
<keyword evidence="11" id="KW-1185">Reference proteome</keyword>
<keyword evidence="10" id="KW-0670">Pyruvate</keyword>
<dbReference type="InterPro" id="IPR001078">
    <property type="entry name" value="2-oxoacid_DH_actylTfrase"/>
</dbReference>
<protein>
    <recommendedName>
        <fullName evidence="6">Dihydrolipoamide acetyltransferase component of pyruvate dehydrogenase complex</fullName>
        <ecNumber evidence="6">2.3.1.-</ecNumber>
    </recommendedName>
</protein>
<reference evidence="11" key="1">
    <citation type="submission" date="2016-10" db="EMBL/GenBank/DDBJ databases">
        <authorList>
            <person name="Varghese N."/>
            <person name="Submissions S."/>
        </authorList>
    </citation>
    <scope>NUCLEOTIDE SEQUENCE [LARGE SCALE GENOMIC DNA]</scope>
    <source>
        <strain evidence="11">DSM 22530</strain>
    </source>
</reference>
<dbReference type="InterPro" id="IPR004167">
    <property type="entry name" value="PSBD"/>
</dbReference>
<evidence type="ECO:0000256" key="7">
    <source>
        <dbReference type="SAM" id="MobiDB-lite"/>
    </source>
</evidence>